<dbReference type="InterPro" id="IPR029062">
    <property type="entry name" value="Class_I_gatase-like"/>
</dbReference>
<keyword evidence="3" id="KW-1185">Reference proteome</keyword>
<protein>
    <submittedName>
        <fullName evidence="2">Uncharacterized protein</fullName>
    </submittedName>
</protein>
<dbReference type="Gene3D" id="3.40.50.880">
    <property type="match status" value="1"/>
</dbReference>
<accession>A0ABP7E903</accession>
<organism evidence="2 3">
    <name type="scientific">Streptomyces tremellae</name>
    <dbReference type="NCBI Taxonomy" id="1124239"/>
    <lineage>
        <taxon>Bacteria</taxon>
        <taxon>Bacillati</taxon>
        <taxon>Actinomycetota</taxon>
        <taxon>Actinomycetes</taxon>
        <taxon>Kitasatosporales</taxon>
        <taxon>Streptomycetaceae</taxon>
        <taxon>Streptomyces</taxon>
    </lineage>
</organism>
<sequence length="97" mass="10096">MLRHAPRVVSRPRIGYPRSVPHDQGERSEGPAPGDDAFGARDAKAGGGGGAVAPRVVLMVNEAYRHAKPIGGWSGADAVLDAAAPGRRRPRRGPAGR</sequence>
<evidence type="ECO:0000256" key="1">
    <source>
        <dbReference type="SAM" id="MobiDB-lite"/>
    </source>
</evidence>
<reference evidence="3" key="1">
    <citation type="journal article" date="2019" name="Int. J. Syst. Evol. Microbiol.">
        <title>The Global Catalogue of Microorganisms (GCM) 10K type strain sequencing project: providing services to taxonomists for standard genome sequencing and annotation.</title>
        <authorList>
            <consortium name="The Broad Institute Genomics Platform"/>
            <consortium name="The Broad Institute Genome Sequencing Center for Infectious Disease"/>
            <person name="Wu L."/>
            <person name="Ma J."/>
        </authorList>
    </citation>
    <scope>NUCLEOTIDE SEQUENCE [LARGE SCALE GENOMIC DNA]</scope>
    <source>
        <strain evidence="3">JCM 30846</strain>
    </source>
</reference>
<feature type="region of interest" description="Disordered" evidence="1">
    <location>
        <begin position="1"/>
        <end position="51"/>
    </location>
</feature>
<dbReference type="EMBL" id="BAABEP010000003">
    <property type="protein sequence ID" value="GAA3713803.1"/>
    <property type="molecule type" value="Genomic_DNA"/>
</dbReference>
<dbReference type="Proteomes" id="UP001499884">
    <property type="component" value="Unassembled WGS sequence"/>
</dbReference>
<name>A0ABP7E903_9ACTN</name>
<feature type="compositionally biased region" description="Basic and acidic residues" evidence="1">
    <location>
        <begin position="20"/>
        <end position="29"/>
    </location>
</feature>
<proteinExistence type="predicted"/>
<gene>
    <name evidence="2" type="ORF">GCM10023082_09460</name>
</gene>
<evidence type="ECO:0000313" key="3">
    <source>
        <dbReference type="Proteomes" id="UP001499884"/>
    </source>
</evidence>
<comment type="caution">
    <text evidence="2">The sequence shown here is derived from an EMBL/GenBank/DDBJ whole genome shotgun (WGS) entry which is preliminary data.</text>
</comment>
<evidence type="ECO:0000313" key="2">
    <source>
        <dbReference type="EMBL" id="GAA3713803.1"/>
    </source>
</evidence>